<sequence>MGHLNIWHSHPKNNSRGARECRICANGHGLIRKYGLYICRQCFRENAKEVGFQKVNVISISKKSGVDTTNKY</sequence>
<evidence type="ECO:0000256" key="5">
    <source>
        <dbReference type="ARBA" id="ARBA00022833"/>
    </source>
</evidence>
<dbReference type="NCBIfam" id="NF004424">
    <property type="entry name" value="PRK05766.1"/>
    <property type="match status" value="1"/>
</dbReference>
<keyword evidence="7 9" id="KW-0689">Ribosomal protein</keyword>
<comment type="cofactor">
    <cofactor evidence="1">
        <name>Zn(2+)</name>
        <dbReference type="ChEBI" id="CHEBI:29105"/>
    </cofactor>
</comment>
<keyword evidence="4" id="KW-0699">rRNA-binding</keyword>
<comment type="similarity">
    <text evidence="2">Belongs to the universal ribosomal protein uS14 family.</text>
</comment>
<evidence type="ECO:0000256" key="1">
    <source>
        <dbReference type="ARBA" id="ARBA00001947"/>
    </source>
</evidence>
<reference evidence="9 10" key="1">
    <citation type="submission" date="2024-03" db="EMBL/GenBank/DDBJ databases">
        <title>The Acrasis kona genome and developmental transcriptomes reveal deep origins of eukaryotic multicellular pathways.</title>
        <authorList>
            <person name="Sheikh S."/>
            <person name="Fu C.-J."/>
            <person name="Brown M.W."/>
            <person name="Baldauf S.L."/>
        </authorList>
    </citation>
    <scope>NUCLEOTIDE SEQUENCE [LARGE SCALE GENOMIC DNA]</scope>
    <source>
        <strain evidence="9 10">ATCC MYA-3509</strain>
    </source>
</reference>
<accession>A0AAW2YN50</accession>
<dbReference type="GO" id="GO:0008270">
    <property type="term" value="F:zinc ion binding"/>
    <property type="evidence" value="ECO:0007669"/>
    <property type="project" value="InterPro"/>
</dbReference>
<dbReference type="GO" id="GO:0002181">
    <property type="term" value="P:cytoplasmic translation"/>
    <property type="evidence" value="ECO:0007669"/>
    <property type="project" value="TreeGrafter"/>
</dbReference>
<dbReference type="FunFam" id="4.10.830.10:FF:000002">
    <property type="entry name" value="40S ribosomal protein S29"/>
    <property type="match status" value="1"/>
</dbReference>
<dbReference type="Pfam" id="PF00253">
    <property type="entry name" value="Ribosomal_S14"/>
    <property type="match status" value="1"/>
</dbReference>
<keyword evidence="5" id="KW-0862">Zinc</keyword>
<dbReference type="InterPro" id="IPR039744">
    <property type="entry name" value="RIbosomal_uS14_euk_arc"/>
</dbReference>
<organism evidence="9 10">
    <name type="scientific">Acrasis kona</name>
    <dbReference type="NCBI Taxonomy" id="1008807"/>
    <lineage>
        <taxon>Eukaryota</taxon>
        <taxon>Discoba</taxon>
        <taxon>Heterolobosea</taxon>
        <taxon>Tetramitia</taxon>
        <taxon>Eutetramitia</taxon>
        <taxon>Acrasidae</taxon>
        <taxon>Acrasis</taxon>
    </lineage>
</organism>
<gene>
    <name evidence="9" type="ORF">AKO1_010809</name>
</gene>
<dbReference type="InterPro" id="IPR001209">
    <property type="entry name" value="Ribosomal_uS14"/>
</dbReference>
<dbReference type="PROSITE" id="PS00527">
    <property type="entry name" value="RIBOSOMAL_S14"/>
    <property type="match status" value="1"/>
</dbReference>
<dbReference type="AlphaFoldDB" id="A0AAW2YN50"/>
<evidence type="ECO:0000256" key="4">
    <source>
        <dbReference type="ARBA" id="ARBA00022730"/>
    </source>
</evidence>
<dbReference type="EMBL" id="JAOPGA020000309">
    <property type="protein sequence ID" value="KAL0478079.1"/>
    <property type="molecule type" value="Genomic_DNA"/>
</dbReference>
<keyword evidence="3" id="KW-0479">Metal-binding</keyword>
<dbReference type="Gene3D" id="4.10.830.10">
    <property type="entry name" value="30s Ribosomal Protein S14, Chain N"/>
    <property type="match status" value="1"/>
</dbReference>
<evidence type="ECO:0000256" key="2">
    <source>
        <dbReference type="ARBA" id="ARBA00009083"/>
    </source>
</evidence>
<keyword evidence="6" id="KW-0694">RNA-binding</keyword>
<dbReference type="GO" id="GO:0022627">
    <property type="term" value="C:cytosolic small ribosomal subunit"/>
    <property type="evidence" value="ECO:0007669"/>
    <property type="project" value="TreeGrafter"/>
</dbReference>
<dbReference type="HAMAP" id="MF_01364_A">
    <property type="entry name" value="Ribosomal_uS14_2_A"/>
    <property type="match status" value="1"/>
</dbReference>
<evidence type="ECO:0000313" key="9">
    <source>
        <dbReference type="EMBL" id="KAL0478079.1"/>
    </source>
</evidence>
<dbReference type="InterPro" id="IPR023676">
    <property type="entry name" value="Ribosomal_uS14_arc"/>
</dbReference>
<dbReference type="GO" id="GO:0003735">
    <property type="term" value="F:structural constituent of ribosome"/>
    <property type="evidence" value="ECO:0007669"/>
    <property type="project" value="InterPro"/>
</dbReference>
<comment type="caution">
    <text evidence="9">The sequence shown here is derived from an EMBL/GenBank/DDBJ whole genome shotgun (WGS) entry which is preliminary data.</text>
</comment>
<protein>
    <submittedName>
        <fullName evidence="9">Ribosomal protein S29</fullName>
    </submittedName>
</protein>
<dbReference type="InterPro" id="IPR043140">
    <property type="entry name" value="Ribosomal_uS14_sf"/>
</dbReference>
<keyword evidence="10" id="KW-1185">Reference proteome</keyword>
<proteinExistence type="inferred from homology"/>
<name>A0AAW2YN50_9EUKA</name>
<dbReference type="Proteomes" id="UP001431209">
    <property type="component" value="Unassembled WGS sequence"/>
</dbReference>
<evidence type="ECO:0000256" key="8">
    <source>
        <dbReference type="ARBA" id="ARBA00023274"/>
    </source>
</evidence>
<dbReference type="SUPFAM" id="SSF57716">
    <property type="entry name" value="Glucocorticoid receptor-like (DNA-binding domain)"/>
    <property type="match status" value="1"/>
</dbReference>
<evidence type="ECO:0000256" key="6">
    <source>
        <dbReference type="ARBA" id="ARBA00022884"/>
    </source>
</evidence>
<dbReference type="GO" id="GO:0019843">
    <property type="term" value="F:rRNA binding"/>
    <property type="evidence" value="ECO:0007669"/>
    <property type="project" value="UniProtKB-KW"/>
</dbReference>
<dbReference type="PANTHER" id="PTHR12010:SF2">
    <property type="entry name" value="40S RIBOSOMAL PROTEIN S29"/>
    <property type="match status" value="1"/>
</dbReference>
<dbReference type="InterPro" id="IPR018271">
    <property type="entry name" value="Ribosomal_uS14_CS"/>
</dbReference>
<dbReference type="PANTHER" id="PTHR12010">
    <property type="entry name" value="40S RIBOSOMAL PROTEIN S29"/>
    <property type="match status" value="1"/>
</dbReference>
<evidence type="ECO:0000256" key="3">
    <source>
        <dbReference type="ARBA" id="ARBA00022723"/>
    </source>
</evidence>
<evidence type="ECO:0000313" key="10">
    <source>
        <dbReference type="Proteomes" id="UP001431209"/>
    </source>
</evidence>
<evidence type="ECO:0000256" key="7">
    <source>
        <dbReference type="ARBA" id="ARBA00022980"/>
    </source>
</evidence>
<keyword evidence="8" id="KW-0687">Ribonucleoprotein</keyword>